<protein>
    <submittedName>
        <fullName evidence="1">Hemolysin-type calcium-binding region:Bacterial extracellular solute-binding protein, family 3</fullName>
    </submittedName>
</protein>
<dbReference type="Gene3D" id="2.150.10.10">
    <property type="entry name" value="Serralysin-like metalloprotease, C-terminal"/>
    <property type="match status" value="1"/>
</dbReference>
<accession>T2JRT6</accession>
<evidence type="ECO:0000313" key="2">
    <source>
        <dbReference type="Proteomes" id="UP000018130"/>
    </source>
</evidence>
<dbReference type="SUPFAM" id="SSF51120">
    <property type="entry name" value="beta-Roll"/>
    <property type="match status" value="1"/>
</dbReference>
<dbReference type="Pfam" id="PF00353">
    <property type="entry name" value="HemolysinCabind"/>
    <property type="match status" value="1"/>
</dbReference>
<gene>
    <name evidence="1" type="ORF">CWATWH0402_1499</name>
</gene>
<dbReference type="InterPro" id="IPR001343">
    <property type="entry name" value="Hemolysn_Ca-bd"/>
</dbReference>
<organism evidence="1 2">
    <name type="scientific">Crocosphaera watsonii WH 0402</name>
    <dbReference type="NCBI Taxonomy" id="1284629"/>
    <lineage>
        <taxon>Bacteria</taxon>
        <taxon>Bacillati</taxon>
        <taxon>Cyanobacteriota</taxon>
        <taxon>Cyanophyceae</taxon>
        <taxon>Oscillatoriophycideae</taxon>
        <taxon>Chroococcales</taxon>
        <taxon>Aphanothecaceae</taxon>
        <taxon>Crocosphaera</taxon>
    </lineage>
</organism>
<dbReference type="PRINTS" id="PR00313">
    <property type="entry name" value="CABNDNGRPT"/>
</dbReference>
<dbReference type="AlphaFoldDB" id="T2JRT6"/>
<proteinExistence type="predicted"/>
<evidence type="ECO:0000313" key="1">
    <source>
        <dbReference type="EMBL" id="CCQ68573.1"/>
    </source>
</evidence>
<comment type="caution">
    <text evidence="1">The sequence shown here is derived from an EMBL/GenBank/DDBJ whole genome shotgun (WGS) entry which is preliminary data.</text>
</comment>
<dbReference type="InterPro" id="IPR011049">
    <property type="entry name" value="Serralysin-like_metalloprot_C"/>
</dbReference>
<reference evidence="1 2" key="2">
    <citation type="submission" date="2013-09" db="EMBL/GenBank/DDBJ databases">
        <title>Whole genome comparison of six Crocosphaera watsonii strains with differing phenotypes.</title>
        <authorList>
            <person name="Bench S.R."/>
            <person name="Heller P."/>
            <person name="Frank I."/>
            <person name="Arciniega M."/>
            <person name="Shilova I.N."/>
            <person name="Zehr J.P."/>
        </authorList>
    </citation>
    <scope>NUCLEOTIDE SEQUENCE [LARGE SCALE GENOMIC DNA]</scope>
    <source>
        <strain evidence="1 2">WH 0402</strain>
    </source>
</reference>
<reference evidence="1 2" key="1">
    <citation type="submission" date="2013-01" db="EMBL/GenBank/DDBJ databases">
        <authorList>
            <person name="Bench S."/>
        </authorList>
    </citation>
    <scope>NUCLEOTIDE SEQUENCE [LARGE SCALE GENOMIC DNA]</scope>
    <source>
        <strain evidence="1 2">WH 0402</strain>
    </source>
</reference>
<dbReference type="EMBL" id="CAQN01000793">
    <property type="protein sequence ID" value="CCQ68573.1"/>
    <property type="molecule type" value="Genomic_DNA"/>
</dbReference>
<name>T2JRT6_CROWT</name>
<dbReference type="Proteomes" id="UP000018130">
    <property type="component" value="Unassembled WGS sequence"/>
</dbReference>
<sequence length="132" mass="13700">MIDVVAGTGDNRLYGQSGNDTLTLGGGDRAFGGSGDDQFFLLGGNNAVTGGLGADQFWIANAEIPESRHIITDFNLEDDLLNIAGLGVGSFSDLTLSNEDGNALIAFDDNELATLLRVDADSLTADNFGVLS</sequence>
<dbReference type="GO" id="GO:0005509">
    <property type="term" value="F:calcium ion binding"/>
    <property type="evidence" value="ECO:0007669"/>
    <property type="project" value="InterPro"/>
</dbReference>